<dbReference type="AlphaFoldDB" id="A0A1M6Q9E4"/>
<name>A0A1M6Q9E4_9FIRM</name>
<dbReference type="STRING" id="1121919.SAMN02745975_03797"/>
<gene>
    <name evidence="1" type="ORF">SAMN02745975_03797</name>
</gene>
<sequence>MGYSMEIIRKAEQNTSMWSGGTTTQLAIFPKDAVYSEKNFLWRISSAKVEVEESLFTHLPGIWRLIMVLEGELRLEHEGHHKAALVPFEQDSFSGDWTTRSFGKVTDFNLMMAHGCSGELDAISLKMGTVEIFPPMELQEYTRATEALYCVAGKADIHIDGGIETLETGDFFLIHTDESCSASPIKIGNSNENETTIIRARVYYQGK</sequence>
<proteinExistence type="predicted"/>
<dbReference type="PANTHER" id="PTHR37943:SF1">
    <property type="entry name" value="PROTEIN VES"/>
    <property type="match status" value="1"/>
</dbReference>
<dbReference type="EMBL" id="FQZV01000084">
    <property type="protein sequence ID" value="SHK16872.1"/>
    <property type="molecule type" value="Genomic_DNA"/>
</dbReference>
<keyword evidence="2" id="KW-1185">Reference proteome</keyword>
<accession>A0A1M6Q9E4</accession>
<dbReference type="InterPro" id="IPR010282">
    <property type="entry name" value="Uncharacterised_HutD/Ves"/>
</dbReference>
<evidence type="ECO:0000313" key="2">
    <source>
        <dbReference type="Proteomes" id="UP000184536"/>
    </source>
</evidence>
<dbReference type="SUPFAM" id="SSF51182">
    <property type="entry name" value="RmlC-like cupins"/>
    <property type="match status" value="1"/>
</dbReference>
<protein>
    <submittedName>
        <fullName evidence="1">HutD protein</fullName>
    </submittedName>
</protein>
<dbReference type="InterPro" id="IPR011051">
    <property type="entry name" value="RmlC_Cupin_sf"/>
</dbReference>
<dbReference type="RefSeq" id="WP_242946436.1">
    <property type="nucleotide sequence ID" value="NZ_FQZV01000084.1"/>
</dbReference>
<dbReference type="Gene3D" id="2.60.120.10">
    <property type="entry name" value="Jelly Rolls"/>
    <property type="match status" value="2"/>
</dbReference>
<dbReference type="PANTHER" id="PTHR37943">
    <property type="entry name" value="PROTEIN VES"/>
    <property type="match status" value="1"/>
</dbReference>
<dbReference type="Proteomes" id="UP000184536">
    <property type="component" value="Unassembled WGS sequence"/>
</dbReference>
<dbReference type="Pfam" id="PF05962">
    <property type="entry name" value="HutD"/>
    <property type="match status" value="1"/>
</dbReference>
<dbReference type="InterPro" id="IPR014710">
    <property type="entry name" value="RmlC-like_jellyroll"/>
</dbReference>
<reference evidence="2" key="1">
    <citation type="submission" date="2016-11" db="EMBL/GenBank/DDBJ databases">
        <authorList>
            <person name="Varghese N."/>
            <person name="Submissions S."/>
        </authorList>
    </citation>
    <scope>NUCLEOTIDE SEQUENCE [LARGE SCALE GENOMIC DNA]</scope>
    <source>
        <strain evidence="2">DSM 17957</strain>
    </source>
</reference>
<organism evidence="1 2">
    <name type="scientific">Geosporobacter subterraneus DSM 17957</name>
    <dbReference type="NCBI Taxonomy" id="1121919"/>
    <lineage>
        <taxon>Bacteria</taxon>
        <taxon>Bacillati</taxon>
        <taxon>Bacillota</taxon>
        <taxon>Clostridia</taxon>
        <taxon>Peptostreptococcales</taxon>
        <taxon>Thermotaleaceae</taxon>
        <taxon>Geosporobacter</taxon>
    </lineage>
</organism>
<evidence type="ECO:0000313" key="1">
    <source>
        <dbReference type="EMBL" id="SHK16872.1"/>
    </source>
</evidence>